<proteinExistence type="predicted"/>
<comment type="caution">
    <text evidence="2">The sequence shown here is derived from an EMBL/GenBank/DDBJ whole genome shotgun (WGS) entry which is preliminary data.</text>
</comment>
<keyword evidence="1" id="KW-1133">Transmembrane helix</keyword>
<dbReference type="Proteomes" id="UP000652761">
    <property type="component" value="Unassembled WGS sequence"/>
</dbReference>
<evidence type="ECO:0000313" key="2">
    <source>
        <dbReference type="EMBL" id="MQL83505.1"/>
    </source>
</evidence>
<feature type="transmembrane region" description="Helical" evidence="1">
    <location>
        <begin position="12"/>
        <end position="37"/>
    </location>
</feature>
<gene>
    <name evidence="2" type="ORF">Taro_015983</name>
</gene>
<dbReference type="AlphaFoldDB" id="A0A843UJ37"/>
<evidence type="ECO:0000313" key="3">
    <source>
        <dbReference type="Proteomes" id="UP000652761"/>
    </source>
</evidence>
<accession>A0A843UJ37</accession>
<keyword evidence="1" id="KW-0472">Membrane</keyword>
<protein>
    <submittedName>
        <fullName evidence="2">Uncharacterized protein</fullName>
    </submittedName>
</protein>
<sequence length="246" mass="26896">MFGPTLVVGHGISLFHCFVALYSSLLPLLLEFLLLWLGLAVARVRCRTIMVAACLPCVASSVSCERERLYCELRVAFLQVLEDLSVSCGRVLLLLLGARAASVVSVSLVLRLGSSSALRPCGCVAKAERAYMWCGLHRGRVVACGSSRRVPLPLGLLLCSLKSSAVLPPWFEVSVVWLVAVALPSRLRCIAWLPCVLVWFPRTVGCCSGESSLLPLLLGFLLLWPVRDWLSLLSLVRKAHPPTLFR</sequence>
<evidence type="ECO:0000256" key="1">
    <source>
        <dbReference type="SAM" id="Phobius"/>
    </source>
</evidence>
<organism evidence="2 3">
    <name type="scientific">Colocasia esculenta</name>
    <name type="common">Wild taro</name>
    <name type="synonym">Arum esculentum</name>
    <dbReference type="NCBI Taxonomy" id="4460"/>
    <lineage>
        <taxon>Eukaryota</taxon>
        <taxon>Viridiplantae</taxon>
        <taxon>Streptophyta</taxon>
        <taxon>Embryophyta</taxon>
        <taxon>Tracheophyta</taxon>
        <taxon>Spermatophyta</taxon>
        <taxon>Magnoliopsida</taxon>
        <taxon>Liliopsida</taxon>
        <taxon>Araceae</taxon>
        <taxon>Aroideae</taxon>
        <taxon>Colocasieae</taxon>
        <taxon>Colocasia</taxon>
    </lineage>
</organism>
<name>A0A843UJ37_COLES</name>
<keyword evidence="3" id="KW-1185">Reference proteome</keyword>
<dbReference type="EMBL" id="NMUH01000698">
    <property type="protein sequence ID" value="MQL83505.1"/>
    <property type="molecule type" value="Genomic_DNA"/>
</dbReference>
<reference evidence="2" key="1">
    <citation type="submission" date="2017-07" db="EMBL/GenBank/DDBJ databases">
        <title>Taro Niue Genome Assembly and Annotation.</title>
        <authorList>
            <person name="Atibalentja N."/>
            <person name="Keating K."/>
            <person name="Fields C.J."/>
        </authorList>
    </citation>
    <scope>NUCLEOTIDE SEQUENCE</scope>
    <source>
        <strain evidence="2">Niue_2</strain>
        <tissue evidence="2">Leaf</tissue>
    </source>
</reference>
<keyword evidence="1" id="KW-0812">Transmembrane</keyword>